<reference evidence="2 3" key="1">
    <citation type="submission" date="2019-10" db="EMBL/GenBank/DDBJ databases">
        <title>Georgenia wutianyii sp. nov. and Georgenia yuyongxinii sp. nov. isolated from plateau pika (Ochotona curzoniae) in the Qinghai-Tibet plateau of China.</title>
        <authorList>
            <person name="Tian Z."/>
        </authorList>
    </citation>
    <scope>NUCLEOTIDE SEQUENCE [LARGE SCALE GENOMIC DNA]</scope>
    <source>
        <strain evidence="2 3">DSM 21501</strain>
    </source>
</reference>
<dbReference type="SUPFAM" id="SSF63825">
    <property type="entry name" value="YWTD domain"/>
    <property type="match status" value="1"/>
</dbReference>
<dbReference type="Proteomes" id="UP000451860">
    <property type="component" value="Unassembled WGS sequence"/>
</dbReference>
<keyword evidence="3" id="KW-1185">Reference proteome</keyword>
<proteinExistence type="predicted"/>
<organism evidence="2 3">
    <name type="scientific">Georgenia thermotolerans</name>
    <dbReference type="NCBI Taxonomy" id="527326"/>
    <lineage>
        <taxon>Bacteria</taxon>
        <taxon>Bacillati</taxon>
        <taxon>Actinomycetota</taxon>
        <taxon>Actinomycetes</taxon>
        <taxon>Micrococcales</taxon>
        <taxon>Bogoriellaceae</taxon>
        <taxon>Georgenia</taxon>
    </lineage>
</organism>
<protein>
    <submittedName>
        <fullName evidence="2">Superoxide dismutase</fullName>
    </submittedName>
</protein>
<dbReference type="AlphaFoldDB" id="A0A7J5UTD4"/>
<feature type="signal peptide" evidence="1">
    <location>
        <begin position="1"/>
        <end position="25"/>
    </location>
</feature>
<dbReference type="InterPro" id="IPR011042">
    <property type="entry name" value="6-blade_b-propeller_TolB-like"/>
</dbReference>
<accession>A0A7J5UTD4</accession>
<feature type="chain" id="PRO_5029493957" evidence="1">
    <location>
        <begin position="26"/>
        <end position="310"/>
    </location>
</feature>
<evidence type="ECO:0000313" key="2">
    <source>
        <dbReference type="EMBL" id="KAE8765536.1"/>
    </source>
</evidence>
<name>A0A7J5UTD4_9MICO</name>
<dbReference type="EMBL" id="WHJE01000008">
    <property type="protein sequence ID" value="KAE8765536.1"/>
    <property type="molecule type" value="Genomic_DNA"/>
</dbReference>
<dbReference type="OrthoDB" id="504981at2"/>
<evidence type="ECO:0000313" key="3">
    <source>
        <dbReference type="Proteomes" id="UP000451860"/>
    </source>
</evidence>
<comment type="caution">
    <text evidence="2">The sequence shown here is derived from an EMBL/GenBank/DDBJ whole genome shotgun (WGS) entry which is preliminary data.</text>
</comment>
<dbReference type="RefSeq" id="WP_152204178.1">
    <property type="nucleotide sequence ID" value="NZ_VUKF01000045.1"/>
</dbReference>
<dbReference type="Gene3D" id="2.120.10.30">
    <property type="entry name" value="TolB, C-terminal domain"/>
    <property type="match status" value="1"/>
</dbReference>
<sequence>MLRRLSALAALALALTFGAGAPASADHHVESSDRFPARLQLPRGFQPEGIAIGRGPTAWVGSLADGDIYRLDLRTGAGKVVVQGPGKPAVGMKVARNGLLVVAGGTAGDARLVDPRAGKQVDSRVLTTAGPFINDVVLTDHAAWFTDSNHPTLYRVPLGSHGFGDAKAVPLTGEWTQTPKQFNANGITETPDGDALLVVNTYAGALFRVDPDTGRATKVDLGGEKFPGGDGMLLLGRTLYISRSLPGNMVEEFRLNRSGTRGELVRRITDPGFDTPSTIARFGDGLYLPSARFSTPPGPTVEYWVTRIER</sequence>
<keyword evidence="1" id="KW-0732">Signal</keyword>
<evidence type="ECO:0000256" key="1">
    <source>
        <dbReference type="SAM" id="SignalP"/>
    </source>
</evidence>
<gene>
    <name evidence="2" type="ORF">GB883_03160</name>
</gene>